<keyword evidence="2" id="KW-1185">Reference proteome</keyword>
<reference evidence="1 2" key="1">
    <citation type="journal article" date="2021" name="BMC Genomics">
        <title>Datura genome reveals duplications of psychoactive alkaloid biosynthetic genes and high mutation rate following tissue culture.</title>
        <authorList>
            <person name="Rajewski A."/>
            <person name="Carter-House D."/>
            <person name="Stajich J."/>
            <person name="Litt A."/>
        </authorList>
    </citation>
    <scope>NUCLEOTIDE SEQUENCE [LARGE SCALE GENOMIC DNA]</scope>
    <source>
        <strain evidence="1">AR-01</strain>
    </source>
</reference>
<evidence type="ECO:0000313" key="1">
    <source>
        <dbReference type="EMBL" id="MCE2056171.1"/>
    </source>
</evidence>
<name>A0ABS8W3J0_DATST</name>
<accession>A0ABS8W3J0</accession>
<gene>
    <name evidence="1" type="ORF">HAX54_044147</name>
</gene>
<dbReference type="EMBL" id="JACEIK010006698">
    <property type="protein sequence ID" value="MCE2056171.1"/>
    <property type="molecule type" value="Genomic_DNA"/>
</dbReference>
<proteinExistence type="predicted"/>
<comment type="caution">
    <text evidence="1">The sequence shown here is derived from an EMBL/GenBank/DDBJ whole genome shotgun (WGS) entry which is preliminary data.</text>
</comment>
<evidence type="ECO:0000313" key="2">
    <source>
        <dbReference type="Proteomes" id="UP000823775"/>
    </source>
</evidence>
<sequence>MPVARRSKAGTMPGVRCPAPLRVGRRDTGHLQRVGRRIVAHSPRDKACNATPGHSIDKGDATSRTLVQGQAWCGPPSAEQHARDSNISAIQSCDAPQLQRYAWRAAALFQAYGQAQGTTVLVQGDW</sequence>
<dbReference type="Proteomes" id="UP000823775">
    <property type="component" value="Unassembled WGS sequence"/>
</dbReference>
<protein>
    <submittedName>
        <fullName evidence="1">Uncharacterized protein</fullName>
    </submittedName>
</protein>
<organism evidence="1 2">
    <name type="scientific">Datura stramonium</name>
    <name type="common">Jimsonweed</name>
    <name type="synonym">Common thornapple</name>
    <dbReference type="NCBI Taxonomy" id="4076"/>
    <lineage>
        <taxon>Eukaryota</taxon>
        <taxon>Viridiplantae</taxon>
        <taxon>Streptophyta</taxon>
        <taxon>Embryophyta</taxon>
        <taxon>Tracheophyta</taxon>
        <taxon>Spermatophyta</taxon>
        <taxon>Magnoliopsida</taxon>
        <taxon>eudicotyledons</taxon>
        <taxon>Gunneridae</taxon>
        <taxon>Pentapetalae</taxon>
        <taxon>asterids</taxon>
        <taxon>lamiids</taxon>
        <taxon>Solanales</taxon>
        <taxon>Solanaceae</taxon>
        <taxon>Solanoideae</taxon>
        <taxon>Datureae</taxon>
        <taxon>Datura</taxon>
    </lineage>
</organism>